<feature type="transmembrane region" description="Helical" evidence="1">
    <location>
        <begin position="12"/>
        <end position="31"/>
    </location>
</feature>
<dbReference type="AlphaFoldDB" id="A0A074M311"/>
<evidence type="ECO:0000256" key="1">
    <source>
        <dbReference type="SAM" id="Phobius"/>
    </source>
</evidence>
<dbReference type="STRING" id="1044.EH31_15835"/>
<keyword evidence="1" id="KW-0812">Transmembrane</keyword>
<name>A0A074M311_ERYLO</name>
<accession>A0A074M311</accession>
<reference evidence="2 3" key="1">
    <citation type="submission" date="2014-04" db="EMBL/GenBank/DDBJ databases">
        <title>A comprehensive comparison of genomes of Erythrobacter spp. strains.</title>
        <authorList>
            <person name="Zheng Q."/>
        </authorList>
    </citation>
    <scope>NUCLEOTIDE SEQUENCE [LARGE SCALE GENOMIC DNA]</scope>
    <source>
        <strain evidence="2 3">DSM 6997</strain>
    </source>
</reference>
<comment type="caution">
    <text evidence="2">The sequence shown here is derived from an EMBL/GenBank/DDBJ whole genome shotgun (WGS) entry which is preliminary data.</text>
</comment>
<protein>
    <submittedName>
        <fullName evidence="2">Uncharacterized protein</fullName>
    </submittedName>
</protein>
<dbReference type="Proteomes" id="UP000027647">
    <property type="component" value="Unassembled WGS sequence"/>
</dbReference>
<keyword evidence="1" id="KW-0472">Membrane</keyword>
<evidence type="ECO:0000313" key="2">
    <source>
        <dbReference type="EMBL" id="KEO88901.1"/>
    </source>
</evidence>
<sequence>MNLFTPDLFRNFALGFAVGSVIIGISTFDVLGNTLDAPVNAATPIEAAQPSGEFLIVPLEIEE</sequence>
<organism evidence="2 3">
    <name type="scientific">Erythrobacter longus</name>
    <dbReference type="NCBI Taxonomy" id="1044"/>
    <lineage>
        <taxon>Bacteria</taxon>
        <taxon>Pseudomonadati</taxon>
        <taxon>Pseudomonadota</taxon>
        <taxon>Alphaproteobacteria</taxon>
        <taxon>Sphingomonadales</taxon>
        <taxon>Erythrobacteraceae</taxon>
        <taxon>Erythrobacter/Porphyrobacter group</taxon>
        <taxon>Erythrobacter</taxon>
    </lineage>
</organism>
<dbReference type="EMBL" id="JMIW01000007">
    <property type="protein sequence ID" value="KEO88901.1"/>
    <property type="molecule type" value="Genomic_DNA"/>
</dbReference>
<evidence type="ECO:0000313" key="3">
    <source>
        <dbReference type="Proteomes" id="UP000027647"/>
    </source>
</evidence>
<proteinExistence type="predicted"/>
<keyword evidence="1" id="KW-1133">Transmembrane helix</keyword>
<keyword evidence="3" id="KW-1185">Reference proteome</keyword>
<gene>
    <name evidence="2" type="ORF">EH31_15835</name>
</gene>